<dbReference type="AlphaFoldDB" id="A0A8C0GVG2"/>
<dbReference type="SMART" id="SM00487">
    <property type="entry name" value="DEXDc"/>
    <property type="match status" value="1"/>
</dbReference>
<reference evidence="2" key="2">
    <citation type="submission" date="2025-09" db="UniProtKB">
        <authorList>
            <consortium name="Ensembl"/>
        </authorList>
    </citation>
    <scope>IDENTIFICATION</scope>
</reference>
<evidence type="ECO:0000313" key="3">
    <source>
        <dbReference type="Proteomes" id="UP000694404"/>
    </source>
</evidence>
<feature type="domain" description="Helicase ATP-binding" evidence="1">
    <location>
        <begin position="17"/>
        <end position="180"/>
    </location>
</feature>
<dbReference type="Proteomes" id="UP000694404">
    <property type="component" value="Unplaced"/>
</dbReference>
<proteinExistence type="predicted"/>
<dbReference type="Gene3D" id="3.40.50.10810">
    <property type="entry name" value="Tandem AAA-ATPase domain"/>
    <property type="match status" value="1"/>
</dbReference>
<evidence type="ECO:0000259" key="1">
    <source>
        <dbReference type="PROSITE" id="PS51192"/>
    </source>
</evidence>
<dbReference type="InterPro" id="IPR014001">
    <property type="entry name" value="Helicase_ATP-bd"/>
</dbReference>
<dbReference type="InterPro" id="IPR038718">
    <property type="entry name" value="SNF2-like_sf"/>
</dbReference>
<accession>A0A8C0GVG2</accession>
<dbReference type="Ensembl" id="ENSCABT00000014470.1">
    <property type="protein sequence ID" value="ENSCABP00000013190.1"/>
    <property type="gene ID" value="ENSCABG00000009889.1"/>
</dbReference>
<dbReference type="Pfam" id="PF00176">
    <property type="entry name" value="SNF2-rel_dom"/>
    <property type="match status" value="1"/>
</dbReference>
<dbReference type="InterPro" id="IPR000330">
    <property type="entry name" value="SNF2_N"/>
</dbReference>
<dbReference type="OMA" id="FHECSSP"/>
<name>A0A8C0GVG2_CHEAB</name>
<keyword evidence="3" id="KW-1185">Reference proteome</keyword>
<protein>
    <recommendedName>
        <fullName evidence="1">Helicase ATP-binding domain-containing protein</fullName>
    </recommendedName>
</protein>
<sequence length="210" mass="24756">MFLFCKCHIQNRVIIEPFILFFRRNCILADEMGLGKTIQSITFLYEIYLKGIHGPFLVIAPLSTIPNWEREFRTWTELNVVVYHGSQASRRTIQLYEMYFKDPQGSYKFHAIITTFEMILTDCPELRNIPWRCVVIDEAHRLKNRNCKHDTLDIFVLLTGTPLQNTVEELFSLLHFLEPGRFPSETTFMQEFGDLKTEEQVILVMHCFPV</sequence>
<dbReference type="GO" id="GO:0005524">
    <property type="term" value="F:ATP binding"/>
    <property type="evidence" value="ECO:0007669"/>
    <property type="project" value="InterPro"/>
</dbReference>
<dbReference type="InterPro" id="IPR027417">
    <property type="entry name" value="P-loop_NTPase"/>
</dbReference>
<dbReference type="PANTHER" id="PTHR46850">
    <property type="entry name" value="CHROMODOMAIN-HELICASE-DNA-BINDING PROTEIN 9"/>
    <property type="match status" value="1"/>
</dbReference>
<dbReference type="GeneTree" id="ENSGT00940000153649"/>
<organism evidence="2 3">
    <name type="scientific">Chelonoidis abingdonii</name>
    <name type="common">Abingdon island giant tortoise</name>
    <name type="synonym">Testudo abingdonii</name>
    <dbReference type="NCBI Taxonomy" id="106734"/>
    <lineage>
        <taxon>Eukaryota</taxon>
        <taxon>Metazoa</taxon>
        <taxon>Chordata</taxon>
        <taxon>Craniata</taxon>
        <taxon>Vertebrata</taxon>
        <taxon>Euteleostomi</taxon>
        <taxon>Archelosauria</taxon>
        <taxon>Testudinata</taxon>
        <taxon>Testudines</taxon>
        <taxon>Cryptodira</taxon>
        <taxon>Durocryptodira</taxon>
        <taxon>Testudinoidea</taxon>
        <taxon>Testudinidae</taxon>
        <taxon>Chelonoidis</taxon>
    </lineage>
</organism>
<dbReference type="PROSITE" id="PS51192">
    <property type="entry name" value="HELICASE_ATP_BIND_1"/>
    <property type="match status" value="1"/>
</dbReference>
<dbReference type="SUPFAM" id="SSF52540">
    <property type="entry name" value="P-loop containing nucleoside triphosphate hydrolases"/>
    <property type="match status" value="1"/>
</dbReference>
<evidence type="ECO:0000313" key="2">
    <source>
        <dbReference type="Ensembl" id="ENSCABP00000013190.1"/>
    </source>
</evidence>
<dbReference type="PANTHER" id="PTHR46850:SF1">
    <property type="entry name" value="CHROMODOMAIN-HELICASE-DNA-BINDING PROTEIN 9"/>
    <property type="match status" value="1"/>
</dbReference>
<dbReference type="InterPro" id="IPR051493">
    <property type="entry name" value="CHD"/>
</dbReference>
<reference evidence="2" key="1">
    <citation type="submission" date="2025-08" db="UniProtKB">
        <authorList>
            <consortium name="Ensembl"/>
        </authorList>
    </citation>
    <scope>IDENTIFICATION</scope>
</reference>